<dbReference type="Pfam" id="PF03401">
    <property type="entry name" value="TctC"/>
    <property type="match status" value="1"/>
</dbReference>
<feature type="chain" id="PRO_5045679799" evidence="2">
    <location>
        <begin position="36"/>
        <end position="331"/>
    </location>
</feature>
<dbReference type="SUPFAM" id="SSF53850">
    <property type="entry name" value="Periplasmic binding protein-like II"/>
    <property type="match status" value="1"/>
</dbReference>
<dbReference type="InterPro" id="IPR042100">
    <property type="entry name" value="Bug_dom1"/>
</dbReference>
<name>A0ABR9EX09_9GAMM</name>
<comment type="similarity">
    <text evidence="1">Belongs to the UPF0065 (bug) family.</text>
</comment>
<dbReference type="PANTHER" id="PTHR42928:SF5">
    <property type="entry name" value="BLR1237 PROTEIN"/>
    <property type="match status" value="1"/>
</dbReference>
<proteinExistence type="inferred from homology"/>
<sequence length="331" mass="36210">MFTKRSFTKLSITKHTLKMATLGVTLVSCATTVSADDAADYPTKPIQFLVAAGAGGGTDNFARVVRPMFEEALDGARITVINLPAASGALAHQRTANGAPDGHTLDFASTTLVTSLAAGQNPIGLDQLTPVARLQSDVMALFVNPERYPDFESFLAYAKENPGKVTVGGTHTASPDHVAFLALRDASGLDMNFIPYDSTGNATANVLGNNIDATTTSLSPLLSYMEAGQMMPILVFSDERLSDYPDVPTTVEHEWDLTDGNDRAIFVHADTPEPILQRLEETFKSVYDSEEYQSYAERVNLDYRDGWMGSDEYRQRLERNYELYSRLLSND</sequence>
<keyword evidence="2" id="KW-0732">Signal</keyword>
<dbReference type="Gene3D" id="3.40.190.10">
    <property type="entry name" value="Periplasmic binding protein-like II"/>
    <property type="match status" value="1"/>
</dbReference>
<evidence type="ECO:0000313" key="3">
    <source>
        <dbReference type="EMBL" id="MBE0398757.1"/>
    </source>
</evidence>
<keyword evidence="4" id="KW-1185">Reference proteome</keyword>
<evidence type="ECO:0000313" key="4">
    <source>
        <dbReference type="Proteomes" id="UP001645039"/>
    </source>
</evidence>
<dbReference type="PIRSF" id="PIRSF017082">
    <property type="entry name" value="YflP"/>
    <property type="match status" value="1"/>
</dbReference>
<gene>
    <name evidence="3" type="ORF">EI168_01360</name>
</gene>
<evidence type="ECO:0000256" key="2">
    <source>
        <dbReference type="SAM" id="SignalP"/>
    </source>
</evidence>
<accession>A0ABR9EX09</accession>
<dbReference type="Gene3D" id="3.40.190.150">
    <property type="entry name" value="Bordetella uptake gene, domain 1"/>
    <property type="match status" value="1"/>
</dbReference>
<dbReference type="CDD" id="cd07012">
    <property type="entry name" value="PBP2_Bug_TTT"/>
    <property type="match status" value="1"/>
</dbReference>
<protein>
    <submittedName>
        <fullName evidence="3">Tripartite tricarboxylate transporter substrate binding protein</fullName>
    </submittedName>
</protein>
<dbReference type="RefSeq" id="WP_096277487.1">
    <property type="nucleotide sequence ID" value="NZ_CBCSBM010000003.1"/>
</dbReference>
<comment type="caution">
    <text evidence="3">The sequence shown here is derived from an EMBL/GenBank/DDBJ whole genome shotgun (WGS) entry which is preliminary data.</text>
</comment>
<dbReference type="InterPro" id="IPR005064">
    <property type="entry name" value="BUG"/>
</dbReference>
<dbReference type="EMBL" id="RRZD01000001">
    <property type="protein sequence ID" value="MBE0398757.1"/>
    <property type="molecule type" value="Genomic_DNA"/>
</dbReference>
<organism evidence="3 4">
    <name type="scientific">Halomonas casei</name>
    <dbReference type="NCBI Taxonomy" id="2742613"/>
    <lineage>
        <taxon>Bacteria</taxon>
        <taxon>Pseudomonadati</taxon>
        <taxon>Pseudomonadota</taxon>
        <taxon>Gammaproteobacteria</taxon>
        <taxon>Oceanospirillales</taxon>
        <taxon>Halomonadaceae</taxon>
        <taxon>Halomonas</taxon>
    </lineage>
</organism>
<reference evidence="3 4" key="1">
    <citation type="submission" date="2020-07" db="EMBL/GenBank/DDBJ databases">
        <title>Halophilic bacteria isolated from french cheeses.</title>
        <authorList>
            <person name="Kothe C.I."/>
            <person name="Farah-Kraiem B."/>
            <person name="Renault P."/>
            <person name="Dridi B."/>
        </authorList>
    </citation>
    <scope>NUCLEOTIDE SEQUENCE [LARGE SCALE GENOMIC DNA]</scope>
    <source>
        <strain evidence="3 4">FME1</strain>
    </source>
</reference>
<dbReference type="Proteomes" id="UP001645039">
    <property type="component" value="Unassembled WGS sequence"/>
</dbReference>
<dbReference type="PROSITE" id="PS51257">
    <property type="entry name" value="PROKAR_LIPOPROTEIN"/>
    <property type="match status" value="1"/>
</dbReference>
<dbReference type="PANTHER" id="PTHR42928">
    <property type="entry name" value="TRICARBOXYLATE-BINDING PROTEIN"/>
    <property type="match status" value="1"/>
</dbReference>
<evidence type="ECO:0000256" key="1">
    <source>
        <dbReference type="ARBA" id="ARBA00006987"/>
    </source>
</evidence>
<feature type="signal peptide" evidence="2">
    <location>
        <begin position="1"/>
        <end position="35"/>
    </location>
</feature>